<feature type="domain" description="Carrier" evidence="4">
    <location>
        <begin position="571"/>
        <end position="649"/>
    </location>
</feature>
<dbReference type="InterPro" id="IPR036736">
    <property type="entry name" value="ACP-like_sf"/>
</dbReference>
<dbReference type="InterPro" id="IPR036291">
    <property type="entry name" value="NAD(P)-bd_dom_sf"/>
</dbReference>
<name>A0ABR2HYH7_9PEZI</name>
<dbReference type="Pfam" id="PF07993">
    <property type="entry name" value="NAD_binding_4"/>
    <property type="match status" value="2"/>
</dbReference>
<keyword evidence="6" id="KW-1185">Reference proteome</keyword>
<dbReference type="InterPro" id="IPR051414">
    <property type="entry name" value="Adenylate-forming_Reductase"/>
</dbReference>
<evidence type="ECO:0000256" key="3">
    <source>
        <dbReference type="SAM" id="MobiDB-lite"/>
    </source>
</evidence>
<dbReference type="InterPro" id="IPR009081">
    <property type="entry name" value="PP-bd_ACP"/>
</dbReference>
<dbReference type="SUPFAM" id="SSF56801">
    <property type="entry name" value="Acetyl-CoA synthetase-like"/>
    <property type="match status" value="1"/>
</dbReference>
<dbReference type="InterPro" id="IPR013120">
    <property type="entry name" value="FAR_NAD-bd"/>
</dbReference>
<evidence type="ECO:0000313" key="6">
    <source>
        <dbReference type="Proteomes" id="UP001390339"/>
    </source>
</evidence>
<dbReference type="SUPFAM" id="SSF51735">
    <property type="entry name" value="NAD(P)-binding Rossmann-fold domains"/>
    <property type="match status" value="1"/>
</dbReference>
<dbReference type="InterPro" id="IPR006162">
    <property type="entry name" value="Ppantetheine_attach_site"/>
</dbReference>
<accession>A0ABR2HYH7</accession>
<proteinExistence type="predicted"/>
<gene>
    <name evidence="5" type="ORF">PGQ11_011071</name>
</gene>
<keyword evidence="2" id="KW-0597">Phosphoprotein</keyword>
<dbReference type="InterPro" id="IPR020845">
    <property type="entry name" value="AMP-binding_CS"/>
</dbReference>
<comment type="caution">
    <text evidence="5">The sequence shown here is derived from an EMBL/GenBank/DDBJ whole genome shotgun (WGS) entry which is preliminary data.</text>
</comment>
<dbReference type="PANTHER" id="PTHR43439:SF2">
    <property type="entry name" value="ENZYME, PUTATIVE (JCVI)-RELATED"/>
    <property type="match status" value="1"/>
</dbReference>
<sequence>MATISAEVVEARIKEYGRLWTIDDLIRVRAQDEVQFSILGYPRYGGKPTDYEYFTGKDLDRMVDEMCHLLVRDGLKVNSYKTVALFAQSDLSFVATFFALFRLGCKVLLISIRLGEPACLNLLATAECDTIMYGTTARIKTTIADLKKTNASLKFMPMPSRQDYDRPDRPRPEPFFRPTADKEAEHVQVSLIAHSSGSTGLPKPLFLSHRSIINSVPTGTGLRAFNALPWYHIHGLFTSLMAMWMRQPAHMFNADLPLTAENLIQAIQEARPEICHCVPYTLKLMAEREDGIEVLRRCKYVTSAGARTPDELGDKLVKAGVKLGVIYGMTEVGHVGDSIYRESGDDSWDYVRPYANLRPHMIFKLLGGGGHAGGGSSNVYEAVYLKSHPALKMSNSDNPPGSFHSRDLWTPHPVLPDAWKYVARDDDTVTLLSGEKILPLGIEGAIRESPFVRDALVVGNDRLTPGVLVFRAANDTATAPGGQPLSDAEFVDAVWPYVQAGNRLADEFARITRDMVVPVPADVSYPATDKNNIIRGAAYAQFQDYIDAMYVERSLQKQMNGDKASHKKHKLSVEELEVLIRDLLRDHADIDMPDVHADFFAAGLDSLRAAQIRRLLLQEVDLGGRSLPTNAVYDAGNISELARRLHAISMGEALVSNDHITTQSHHRPTNGGSDSSDLRLMQQMIDEYGSFERRKPGRLPQHEKETVILTGATGALGAHILHQLLQDPKVGKIYCLVRSSDSNSPQAAAARVQASLRDRRLSTAVFPQLLQQQKLVILPTNNLSAPNLGLSSSPEKTFAALQATTTLIVHAAWPVNFHLGLASFRPQLAGLRRLLDLAADVPFRRPARLLFTSSIAAAFGMPRGSRVPEGPLAELRYAAPTGYARSKLVGERICEQAAAAAALRDEDEGFYTHKESSAGGVGLNPFLSVFRYLLGQGAGGDKGRSGSRSADAPATTPPPHVAVLRVGQISADTEHGIWNAKEAIPRLVQSATQVGALPRLGERQGGRCEWMPVDTAARAILELAAHMKGYPSSSPPAYCSPSTSSSSFFLSVFRSILGWGTARNGSFKSKLPILPSYSYPHQSIGVSVEDTSVIRLEKVVIGVDSGENDRHTNNDKSATATTATALIYNLVAPHHFSWNDDFLPAVRASGLLRFDEVDLPEWLARLRSRAVELGVEAEARLPAIQLVDYYEATYMEGKDSGAKEGNASLTWDVGKACAHSEAARTCPQVVEAGLVPKMVRNWLAADNGEN</sequence>
<dbReference type="Pfam" id="PF00501">
    <property type="entry name" value="AMP-binding"/>
    <property type="match status" value="1"/>
</dbReference>
<dbReference type="Proteomes" id="UP001390339">
    <property type="component" value="Unassembled WGS sequence"/>
</dbReference>
<protein>
    <submittedName>
        <fullName evidence="5">NRPS-like enzyme</fullName>
    </submittedName>
</protein>
<dbReference type="Pfam" id="PF00550">
    <property type="entry name" value="PP-binding"/>
    <property type="match status" value="1"/>
</dbReference>
<evidence type="ECO:0000256" key="2">
    <source>
        <dbReference type="ARBA" id="ARBA00022553"/>
    </source>
</evidence>
<dbReference type="PROSITE" id="PS00455">
    <property type="entry name" value="AMP_BINDING"/>
    <property type="match status" value="1"/>
</dbReference>
<organism evidence="5 6">
    <name type="scientific">Apiospora arundinis</name>
    <dbReference type="NCBI Taxonomy" id="335852"/>
    <lineage>
        <taxon>Eukaryota</taxon>
        <taxon>Fungi</taxon>
        <taxon>Dikarya</taxon>
        <taxon>Ascomycota</taxon>
        <taxon>Pezizomycotina</taxon>
        <taxon>Sordariomycetes</taxon>
        <taxon>Xylariomycetidae</taxon>
        <taxon>Amphisphaeriales</taxon>
        <taxon>Apiosporaceae</taxon>
        <taxon>Apiospora</taxon>
    </lineage>
</organism>
<dbReference type="Gene3D" id="1.10.1200.10">
    <property type="entry name" value="ACP-like"/>
    <property type="match status" value="1"/>
</dbReference>
<evidence type="ECO:0000256" key="1">
    <source>
        <dbReference type="ARBA" id="ARBA00022450"/>
    </source>
</evidence>
<dbReference type="Gene3D" id="3.40.50.12780">
    <property type="entry name" value="N-terminal domain of ligase-like"/>
    <property type="match status" value="1"/>
</dbReference>
<dbReference type="PANTHER" id="PTHR43439">
    <property type="entry name" value="PHENYLACETATE-COENZYME A LIGASE"/>
    <property type="match status" value="1"/>
</dbReference>
<dbReference type="EMBL" id="JAPCWZ010000007">
    <property type="protein sequence ID" value="KAK8855159.1"/>
    <property type="molecule type" value="Genomic_DNA"/>
</dbReference>
<dbReference type="SUPFAM" id="SSF47336">
    <property type="entry name" value="ACP-like"/>
    <property type="match status" value="1"/>
</dbReference>
<dbReference type="InterPro" id="IPR042099">
    <property type="entry name" value="ANL_N_sf"/>
</dbReference>
<dbReference type="SMART" id="SM00823">
    <property type="entry name" value="PKS_PP"/>
    <property type="match status" value="1"/>
</dbReference>
<dbReference type="Gene3D" id="3.40.50.720">
    <property type="entry name" value="NAD(P)-binding Rossmann-like Domain"/>
    <property type="match status" value="2"/>
</dbReference>
<reference evidence="5 6" key="1">
    <citation type="journal article" date="2024" name="IMA Fungus">
        <title>Apiospora arundinis, a panoply of carbohydrate-active enzymes and secondary metabolites.</title>
        <authorList>
            <person name="Sorensen T."/>
            <person name="Petersen C."/>
            <person name="Muurmann A.T."/>
            <person name="Christiansen J.V."/>
            <person name="Brundto M.L."/>
            <person name="Overgaard C.K."/>
            <person name="Boysen A.T."/>
            <person name="Wollenberg R.D."/>
            <person name="Larsen T.O."/>
            <person name="Sorensen J.L."/>
            <person name="Nielsen K.L."/>
            <person name="Sondergaard T.E."/>
        </authorList>
    </citation>
    <scope>NUCLEOTIDE SEQUENCE [LARGE SCALE GENOMIC DNA]</scope>
    <source>
        <strain evidence="5 6">AAU 773</strain>
    </source>
</reference>
<evidence type="ECO:0000259" key="4">
    <source>
        <dbReference type="PROSITE" id="PS50075"/>
    </source>
</evidence>
<keyword evidence="1" id="KW-0596">Phosphopantetheine</keyword>
<evidence type="ECO:0000313" key="5">
    <source>
        <dbReference type="EMBL" id="KAK8855159.1"/>
    </source>
</evidence>
<dbReference type="PROSITE" id="PS00012">
    <property type="entry name" value="PHOSPHOPANTETHEINE"/>
    <property type="match status" value="1"/>
</dbReference>
<dbReference type="InterPro" id="IPR020806">
    <property type="entry name" value="PKS_PP-bd"/>
</dbReference>
<dbReference type="PROSITE" id="PS50075">
    <property type="entry name" value="CARRIER"/>
    <property type="match status" value="1"/>
</dbReference>
<dbReference type="InterPro" id="IPR000873">
    <property type="entry name" value="AMP-dep_synth/lig_dom"/>
</dbReference>
<dbReference type="Pfam" id="PF23562">
    <property type="entry name" value="AMP-binding_C_3"/>
    <property type="match status" value="1"/>
</dbReference>
<feature type="region of interest" description="Disordered" evidence="3">
    <location>
        <begin position="940"/>
        <end position="959"/>
    </location>
</feature>